<dbReference type="PANTHER" id="PTHR35868">
    <property type="entry name" value="DUF2804 DOMAIN-CONTAINING PROTEIN-RELATED"/>
    <property type="match status" value="1"/>
</dbReference>
<accession>A0A806K110</accession>
<evidence type="ECO:0000313" key="1">
    <source>
        <dbReference type="EMBL" id="AGS53462.1"/>
    </source>
</evidence>
<dbReference type="AlphaFoldDB" id="A0A806K110"/>
<name>A0A806K110_9BACT</name>
<dbReference type="EMBL" id="JQ844233">
    <property type="protein sequence ID" value="AGS53462.1"/>
    <property type="molecule type" value="Genomic_DNA"/>
</dbReference>
<evidence type="ECO:0008006" key="2">
    <source>
        <dbReference type="Google" id="ProtNLM"/>
    </source>
</evidence>
<reference evidence="1" key="1">
    <citation type="submission" date="2012-03" db="EMBL/GenBank/DDBJ databases">
        <title>Functional metagenomics reveals considerable lignocellulase gene clusters in the gut microbiome of a wood-feeding higher termite.</title>
        <authorList>
            <person name="Liu N."/>
        </authorList>
    </citation>
    <scope>NUCLEOTIDE SEQUENCE</scope>
</reference>
<dbReference type="PANTHER" id="PTHR35868:SF4">
    <property type="entry name" value="DUF2804 DOMAIN-CONTAINING PROTEIN"/>
    <property type="match status" value="1"/>
</dbReference>
<protein>
    <recommendedName>
        <fullName evidence="2">DUF2804 domain-containing protein</fullName>
    </recommendedName>
</protein>
<organism evidence="1">
    <name type="scientific">uncultured bacterium contig00027</name>
    <dbReference type="NCBI Taxonomy" id="1181516"/>
    <lineage>
        <taxon>Bacteria</taxon>
        <taxon>environmental samples</taxon>
    </lineage>
</organism>
<dbReference type="Pfam" id="PF10974">
    <property type="entry name" value="DUF2804"/>
    <property type="match status" value="1"/>
</dbReference>
<proteinExistence type="predicted"/>
<sequence>MYTREILPPRASPIEDGNPLYGTWNRAFEKVDLLEIRKAYRYSLPGWIRNFRIKEWESFSAGNEDIMLEATFSNVKLYRIAEVLLYDRKNEEKFIFRKLIPGTGWTLPQSLANASLDSHSSNFYFRIHSWLDADTVKLDINIEANRRHPSLTAHLAYNVSSQDVTPMAVSLKITGQRMMYAYKALAPVRGDIVYKGRHTSLKEEDCSGFFCDYKGFFPYRMQTIICNAMGFDEENGRFGFHIAENQTIESNRNNENALWVNGQLTPLPPVLITMPGGIDSDWVIQDVEGMVDLVFTPIEQNKNVIEMLFTSAEFNSPLGHYNGMLVNSEGKQIQIKNLFGIGEKLNLRV</sequence>
<dbReference type="InterPro" id="IPR021243">
    <property type="entry name" value="DUF2804"/>
</dbReference>